<dbReference type="GO" id="GO:0005975">
    <property type="term" value="P:carbohydrate metabolic process"/>
    <property type="evidence" value="ECO:0007669"/>
    <property type="project" value="InterPro"/>
</dbReference>
<feature type="domain" description="GH15-like" evidence="2">
    <location>
        <begin position="214"/>
        <end position="559"/>
    </location>
</feature>
<dbReference type="InterPro" id="IPR012341">
    <property type="entry name" value="6hp_glycosidase-like_sf"/>
</dbReference>
<feature type="domain" description="Trehalase-like N-terminal" evidence="3">
    <location>
        <begin position="3"/>
        <end position="109"/>
    </location>
</feature>
<reference evidence="4 5" key="1">
    <citation type="journal article" date="2011" name="J. Bacteriol.">
        <title>Complete genome sequence of Metallosphaera cuprina, a metal sulfide-oxidizing archaeon from a hot spring.</title>
        <authorList>
            <person name="Liu L.J."/>
            <person name="You X.Y."/>
            <person name="Zheng H."/>
            <person name="Wang S."/>
            <person name="Jiang C.Y."/>
            <person name="Liu S.J."/>
        </authorList>
    </citation>
    <scope>NUCLEOTIDE SEQUENCE [LARGE SCALE GENOMIC DNA]</scope>
    <source>
        <strain evidence="4 5">Ar-4</strain>
    </source>
</reference>
<dbReference type="KEGG" id="mcn:Mcup_0887"/>
<dbReference type="PATRIC" id="fig|1006006.8.peg.886"/>
<evidence type="ECO:0000259" key="2">
    <source>
        <dbReference type="Pfam" id="PF00723"/>
    </source>
</evidence>
<organism evidence="4 5">
    <name type="scientific">Metallosphaera cuprina (strain Ar-4)</name>
    <dbReference type="NCBI Taxonomy" id="1006006"/>
    <lineage>
        <taxon>Archaea</taxon>
        <taxon>Thermoproteota</taxon>
        <taxon>Thermoprotei</taxon>
        <taxon>Sulfolobales</taxon>
        <taxon>Sulfolobaceae</taxon>
        <taxon>Metallosphaera</taxon>
    </lineage>
</organism>
<gene>
    <name evidence="4" type="ordered locus">Mcup_0887</name>
</gene>
<name>F4G2E4_METCR</name>
<dbReference type="HOGENOM" id="CLU_010399_3_1_2"/>
<dbReference type="OrthoDB" id="36362at2157"/>
<keyword evidence="5" id="KW-1185">Reference proteome</keyword>
<dbReference type="Pfam" id="PF19291">
    <property type="entry name" value="TREH_N"/>
    <property type="match status" value="1"/>
</dbReference>
<protein>
    <submittedName>
        <fullName evidence="4">Glycoside hydrolase 15-related protein</fullName>
    </submittedName>
</protein>
<evidence type="ECO:0000313" key="4">
    <source>
        <dbReference type="EMBL" id="AEB94992.1"/>
    </source>
</evidence>
<dbReference type="GO" id="GO:0004553">
    <property type="term" value="F:hydrolase activity, hydrolyzing O-glycosyl compounds"/>
    <property type="evidence" value="ECO:0007669"/>
    <property type="project" value="UniProtKB-ARBA"/>
</dbReference>
<dbReference type="InterPro" id="IPR053494">
    <property type="entry name" value="GH15_Enzymes"/>
</dbReference>
<dbReference type="InterPro" id="IPR045582">
    <property type="entry name" value="Trehalase-like_N"/>
</dbReference>
<dbReference type="PANTHER" id="PTHR31616">
    <property type="entry name" value="TREHALASE"/>
    <property type="match status" value="1"/>
</dbReference>
<proteinExistence type="inferred from homology"/>
<dbReference type="GeneID" id="10493078"/>
<evidence type="ECO:0000256" key="1">
    <source>
        <dbReference type="ARBA" id="ARBA00006188"/>
    </source>
</evidence>
<dbReference type="InterPro" id="IPR008928">
    <property type="entry name" value="6-hairpin_glycosidase_sf"/>
</dbReference>
<dbReference type="AlphaFoldDB" id="F4G2E4"/>
<comment type="similarity">
    <text evidence="1">Belongs to the glycosyl hydrolase 15 family.</text>
</comment>
<dbReference type="NCBIfam" id="NF041084">
    <property type="entry name" value="trehalase_H1_Arch"/>
    <property type="match status" value="1"/>
</dbReference>
<evidence type="ECO:0000313" key="5">
    <source>
        <dbReference type="Proteomes" id="UP000007812"/>
    </source>
</evidence>
<dbReference type="STRING" id="1006006.Mcup_0887"/>
<dbReference type="InterPro" id="IPR011613">
    <property type="entry name" value="GH15-like"/>
</dbReference>
<dbReference type="EMBL" id="CP002656">
    <property type="protein sequence ID" value="AEB94992.1"/>
    <property type="molecule type" value="Genomic_DNA"/>
</dbReference>
<dbReference type="RefSeq" id="WP_013737490.1">
    <property type="nucleotide sequence ID" value="NC_015435.1"/>
</dbReference>
<evidence type="ECO:0000259" key="3">
    <source>
        <dbReference type="Pfam" id="PF19291"/>
    </source>
</evidence>
<sequence length="567" mass="64149">MLGFISNQMTSALIQGSSVVWFPAPKFDSPSMFSKLLDQDGGEFSISAEGVQSISQSYDVPMVLNTQLVTKNGTIVITDLLSIGEPTLIRKIVSDVPFEVNFSPVFYYGLYKPIIDDKRRINPKGRDCVGLLYSYEGEVKKVSDNVWSFSSGQGYLAAVYSSNYKHGPLSYRASKLSLDLSRSFNKTYDYWKSSTERGQGVPFPKLYETSMSVILGSIYYPSGAVVAAPTTSLPEVVGGSRNWDYRFAWVRDSSITAEALLSAGQVVKARSIIRFLLSLVNFSSKPFLFPLYTVEGTSPPPEVNLRWLRGYKSSRPVRIGNAASTQVQLDVEGFFLNALYKYFEITKDKIFISDIYDRIKYIADWEAENWKLKDSGIWEDRGEPRHYVHSKIMMWVALDRAEKLSEALGLNGNWTSVKNELRSWILERAKGYFPRCVGSDEVDASILSAPLYGFVNVDDPLFMRTLERIERELVTDGFVKRYASDSMGEAKHPFLLTTLWLARVYIRLGETDKAEEILRKLEEISKPLYLLGEHYDLLNSTFTGNFPQVFVHAQVIQALNELRQAKS</sequence>
<dbReference type="PANTHER" id="PTHR31616:SF0">
    <property type="entry name" value="GLUCAN 1,4-ALPHA-GLUCOSIDASE"/>
    <property type="match status" value="1"/>
</dbReference>
<dbReference type="Proteomes" id="UP000007812">
    <property type="component" value="Chromosome"/>
</dbReference>
<accession>F4G2E4</accession>
<dbReference type="SUPFAM" id="SSF48208">
    <property type="entry name" value="Six-hairpin glycosidases"/>
    <property type="match status" value="1"/>
</dbReference>
<dbReference type="Pfam" id="PF00723">
    <property type="entry name" value="Glyco_hydro_15"/>
    <property type="match status" value="1"/>
</dbReference>
<dbReference type="Gene3D" id="1.50.10.10">
    <property type="match status" value="1"/>
</dbReference>
<dbReference type="eggNOG" id="arCOG03286">
    <property type="taxonomic scope" value="Archaea"/>
</dbReference>
<keyword evidence="4" id="KW-0378">Hydrolase</keyword>